<dbReference type="Gene3D" id="2.20.70.70">
    <property type="match status" value="2"/>
</dbReference>
<dbReference type="OrthoDB" id="9804124at2"/>
<evidence type="ECO:0000313" key="18">
    <source>
        <dbReference type="Proteomes" id="UP000317430"/>
    </source>
</evidence>
<dbReference type="CDD" id="cd06575">
    <property type="entry name" value="PASTA_Pbp2x-like_2"/>
    <property type="match status" value="1"/>
</dbReference>
<evidence type="ECO:0000256" key="4">
    <source>
        <dbReference type="ARBA" id="ARBA00022618"/>
    </source>
</evidence>
<evidence type="ECO:0000313" key="17">
    <source>
        <dbReference type="EMBL" id="TWS98124.1"/>
    </source>
</evidence>
<reference evidence="17 18" key="1">
    <citation type="submission" date="2019-08" db="EMBL/GenBank/DDBJ databases">
        <authorList>
            <person name="Lei W."/>
        </authorList>
    </citation>
    <scope>NUCLEOTIDE SEQUENCE [LARGE SCALE GENOMIC DNA]</scope>
    <source>
        <strain evidence="17 18">CCUG 66496</strain>
    </source>
</reference>
<dbReference type="FunFam" id="3.40.710.10:FF:000095">
    <property type="entry name" value="Penicillin-binding protein 2x"/>
    <property type="match status" value="1"/>
</dbReference>
<dbReference type="InterPro" id="IPR036138">
    <property type="entry name" value="PBP_dimer_sf"/>
</dbReference>
<dbReference type="Pfam" id="PF03793">
    <property type="entry name" value="PASTA"/>
    <property type="match status" value="2"/>
</dbReference>
<evidence type="ECO:0000256" key="7">
    <source>
        <dbReference type="ARBA" id="ARBA00022960"/>
    </source>
</evidence>
<keyword evidence="6" id="KW-0677">Repeat</keyword>
<dbReference type="GO" id="GO:0051301">
    <property type="term" value="P:cell division"/>
    <property type="evidence" value="ECO:0007669"/>
    <property type="project" value="UniProtKB-KW"/>
</dbReference>
<dbReference type="Gene3D" id="3.40.710.10">
    <property type="entry name" value="DD-peptidase/beta-lactamase superfamily"/>
    <property type="match status" value="1"/>
</dbReference>
<dbReference type="GO" id="GO:0071555">
    <property type="term" value="P:cell wall organization"/>
    <property type="evidence" value="ECO:0007669"/>
    <property type="project" value="UniProtKB-KW"/>
</dbReference>
<evidence type="ECO:0000256" key="8">
    <source>
        <dbReference type="ARBA" id="ARBA00022984"/>
    </source>
</evidence>
<dbReference type="Gene3D" id="3.90.1310.10">
    <property type="entry name" value="Penicillin-binding protein 2a (Domain 2)"/>
    <property type="match status" value="1"/>
</dbReference>
<gene>
    <name evidence="17" type="ORF">FRX57_04135</name>
</gene>
<dbReference type="InterPro" id="IPR001460">
    <property type="entry name" value="PCN-bd_Tpept"/>
</dbReference>
<dbReference type="GO" id="GO:0009252">
    <property type="term" value="P:peptidoglycan biosynthetic process"/>
    <property type="evidence" value="ECO:0007669"/>
    <property type="project" value="UniProtKB-KW"/>
</dbReference>
<dbReference type="GO" id="GO:0008658">
    <property type="term" value="F:penicillin binding"/>
    <property type="evidence" value="ECO:0007669"/>
    <property type="project" value="InterPro"/>
</dbReference>
<keyword evidence="12" id="KW-0131">Cell cycle</keyword>
<dbReference type="SMART" id="SM00740">
    <property type="entry name" value="PASTA"/>
    <property type="match status" value="2"/>
</dbReference>
<keyword evidence="18" id="KW-1185">Reference proteome</keyword>
<dbReference type="Pfam" id="PF00905">
    <property type="entry name" value="Transpeptidase"/>
    <property type="match status" value="1"/>
</dbReference>
<dbReference type="InterPro" id="IPR012338">
    <property type="entry name" value="Beta-lactam/transpept-like"/>
</dbReference>
<dbReference type="RefSeq" id="WP_146566988.1">
    <property type="nucleotide sequence ID" value="NZ_VOHL01000002.1"/>
</dbReference>
<feature type="transmembrane region" description="Helical" evidence="15">
    <location>
        <begin position="30"/>
        <end position="50"/>
    </location>
</feature>
<name>A0A5C5SC28_9STRE</name>
<dbReference type="GO" id="GO:0005886">
    <property type="term" value="C:plasma membrane"/>
    <property type="evidence" value="ECO:0007669"/>
    <property type="project" value="UniProtKB-SubCell"/>
</dbReference>
<evidence type="ECO:0000259" key="16">
    <source>
        <dbReference type="PROSITE" id="PS51178"/>
    </source>
</evidence>
<accession>A0A5C5SC28</accession>
<comment type="caution">
    <text evidence="17">The sequence shown here is derived from an EMBL/GenBank/DDBJ whole genome shotgun (WGS) entry which is preliminary data.</text>
</comment>
<keyword evidence="7" id="KW-0133">Cell shape</keyword>
<evidence type="ECO:0000256" key="6">
    <source>
        <dbReference type="ARBA" id="ARBA00022737"/>
    </source>
</evidence>
<keyword evidence="11" id="KW-0046">Antibiotic resistance</keyword>
<evidence type="ECO:0000256" key="15">
    <source>
        <dbReference type="SAM" id="Phobius"/>
    </source>
</evidence>
<keyword evidence="8" id="KW-0573">Peptidoglycan synthesis</keyword>
<evidence type="ECO:0000256" key="13">
    <source>
        <dbReference type="ARBA" id="ARBA00023316"/>
    </source>
</evidence>
<evidence type="ECO:0000256" key="9">
    <source>
        <dbReference type="ARBA" id="ARBA00022989"/>
    </source>
</evidence>
<dbReference type="InterPro" id="IPR005311">
    <property type="entry name" value="PBP_dimer"/>
</dbReference>
<evidence type="ECO:0000256" key="11">
    <source>
        <dbReference type="ARBA" id="ARBA00023251"/>
    </source>
</evidence>
<dbReference type="PROSITE" id="PS51178">
    <property type="entry name" value="PASTA"/>
    <property type="match status" value="2"/>
</dbReference>
<keyword evidence="4" id="KW-0132">Cell division</keyword>
<evidence type="ECO:0000256" key="10">
    <source>
        <dbReference type="ARBA" id="ARBA00023136"/>
    </source>
</evidence>
<dbReference type="CDD" id="cd06576">
    <property type="entry name" value="PASTA_Pbp2x-like_1"/>
    <property type="match status" value="1"/>
</dbReference>
<dbReference type="InterPro" id="IPR053467">
    <property type="entry name" value="PbpX"/>
</dbReference>
<evidence type="ECO:0000256" key="1">
    <source>
        <dbReference type="ARBA" id="ARBA00004162"/>
    </source>
</evidence>
<dbReference type="SUPFAM" id="SSF56519">
    <property type="entry name" value="Penicillin binding protein dimerisation domain"/>
    <property type="match status" value="1"/>
</dbReference>
<evidence type="ECO:0000256" key="12">
    <source>
        <dbReference type="ARBA" id="ARBA00023306"/>
    </source>
</evidence>
<organism evidence="17 18">
    <name type="scientific">Streptococcus cuniculipharyngis</name>
    <dbReference type="NCBI Taxonomy" id="1562651"/>
    <lineage>
        <taxon>Bacteria</taxon>
        <taxon>Bacillati</taxon>
        <taxon>Bacillota</taxon>
        <taxon>Bacilli</taxon>
        <taxon>Lactobacillales</taxon>
        <taxon>Streptococcaceae</taxon>
        <taxon>Streptococcus</taxon>
    </lineage>
</organism>
<sequence length="747" mass="82174">MRKFTDYFLQYVLTDRRRPAENRVRVGQNLMLLSIFFFFIFMINFVIIIGTDKKFGVDLSEGAKQVYQRTQTVAARRGTIYDRNGNVIAEDSTTYSVYAIIDKNYVTATGEELFVKADQYGQVADIFKKYLKLEKDYVLKQLSQEGLTQVYFGVKGGNLTYSTMSNIKKAAESAGVKGIAFETSTSRMYPNGTFASQFIGLAQTQEDKDGNKHLVGTTGLEAAFNDILSGTDGKITYQKDKNGNTLLGTGVQVSKAINGKDIYTTLSEPIQRYLETQMDVFQSKARGVQASATLVNAKTGEILATTQRPTFNADTKEGLTEDFTWRSALYQTNYEPGSTLKVMTLASSIDAGVFNPNEIYNNSSLTLIDATIRDWSVNDGTSTGGYMSFAQGFAYSSNIGMTLLEQKMGEDKWLNYLAKFRFGFPTRFGMGNEATGLMPADNIVSIAMSSFGQGIAVTQTQMLRAFTAISNDGVMLEPQFISRIYDPNTDSSRVSQKEEVGHPVSKQAASQTRDYMVTVGTDPNFGTLYSKTEGPIIQANNQSVAVKSGTAQIAAEDGSGYLTGPRDYIYSVVAMVPSDNPDFIMYVTLQQPQEWSGLFWKDVVNPVLEEAILMKDTVLSPVENPSKTSSPYQLPDVLGESPGDTADELRRNLVHPVVLGSGSKISKLSVKPGSDLKENQQILILTSNLENVPDMYGWTKKNVEVFAKWMGVEVSFKGSSSGKVIQQNIDAGTSINKLKKISVTLGD</sequence>
<dbReference type="Proteomes" id="UP000317430">
    <property type="component" value="Unassembled WGS sequence"/>
</dbReference>
<evidence type="ECO:0000256" key="5">
    <source>
        <dbReference type="ARBA" id="ARBA00022692"/>
    </source>
</evidence>
<comment type="similarity">
    <text evidence="2">Belongs to the transpeptidase family.</text>
</comment>
<keyword evidence="3" id="KW-1003">Cell membrane</keyword>
<keyword evidence="5 15" id="KW-0812">Transmembrane</keyword>
<evidence type="ECO:0000256" key="14">
    <source>
        <dbReference type="ARBA" id="ARBA00055980"/>
    </source>
</evidence>
<evidence type="ECO:0000256" key="2">
    <source>
        <dbReference type="ARBA" id="ARBA00007171"/>
    </source>
</evidence>
<dbReference type="EMBL" id="VOHL01000002">
    <property type="protein sequence ID" value="TWS98124.1"/>
    <property type="molecule type" value="Genomic_DNA"/>
</dbReference>
<dbReference type="SUPFAM" id="SSF56601">
    <property type="entry name" value="beta-lactamase/transpeptidase-like"/>
    <property type="match status" value="1"/>
</dbReference>
<comment type="subcellular location">
    <subcellularLocation>
        <location evidence="1">Cell membrane</location>
        <topology evidence="1">Single-pass membrane protein</topology>
    </subcellularLocation>
</comment>
<dbReference type="AlphaFoldDB" id="A0A5C5SC28"/>
<dbReference type="PANTHER" id="PTHR30627">
    <property type="entry name" value="PEPTIDOGLYCAN D,D-TRANSPEPTIDASE"/>
    <property type="match status" value="1"/>
</dbReference>
<feature type="domain" description="PASTA" evidence="16">
    <location>
        <begin position="688"/>
        <end position="747"/>
    </location>
</feature>
<dbReference type="GO" id="GO:0008360">
    <property type="term" value="P:regulation of cell shape"/>
    <property type="evidence" value="ECO:0007669"/>
    <property type="project" value="UniProtKB-KW"/>
</dbReference>
<dbReference type="NCBIfam" id="NF038271">
    <property type="entry name" value="strep_PBP2X"/>
    <property type="match status" value="1"/>
</dbReference>
<keyword evidence="13" id="KW-0961">Cell wall biogenesis/degradation</keyword>
<protein>
    <submittedName>
        <fullName evidence="17">Penicillin-binding protein</fullName>
    </submittedName>
</protein>
<comment type="function">
    <text evidence="14">A transpeptidase that forms peptide cross-links between adjacent glycan strands in cell wall peptidoglycan (PG). Part of the divisome machinery that synthesizes the septal cross wall. Beta-lactams inactivate the PBPs by acylating an essential serine residue in the active site of these proteins.</text>
</comment>
<dbReference type="PANTHER" id="PTHR30627:SF26">
    <property type="entry name" value="PENICILLIN-BINDING PROTEIN 2B"/>
    <property type="match status" value="1"/>
</dbReference>
<keyword evidence="9 15" id="KW-1133">Transmembrane helix</keyword>
<dbReference type="InterPro" id="IPR005543">
    <property type="entry name" value="PASTA_dom"/>
</dbReference>
<dbReference type="SUPFAM" id="SSF54184">
    <property type="entry name" value="Penicillin-binding protein 2x (pbp-2x), c-terminal domain"/>
    <property type="match status" value="2"/>
</dbReference>
<keyword evidence="10 15" id="KW-0472">Membrane</keyword>
<proteinExistence type="inferred from homology"/>
<feature type="domain" description="PASTA" evidence="16">
    <location>
        <begin position="628"/>
        <end position="687"/>
    </location>
</feature>
<evidence type="ECO:0000256" key="3">
    <source>
        <dbReference type="ARBA" id="ARBA00022475"/>
    </source>
</evidence>
<dbReference type="Gene3D" id="3.30.70.2110">
    <property type="match status" value="1"/>
</dbReference>
<dbReference type="GO" id="GO:0046677">
    <property type="term" value="P:response to antibiotic"/>
    <property type="evidence" value="ECO:0007669"/>
    <property type="project" value="UniProtKB-KW"/>
</dbReference>
<dbReference type="Pfam" id="PF03717">
    <property type="entry name" value="PBP_dimer"/>
    <property type="match status" value="1"/>
</dbReference>
<dbReference type="InterPro" id="IPR050515">
    <property type="entry name" value="Beta-lactam/transpept"/>
</dbReference>